<keyword evidence="3" id="KW-1185">Reference proteome</keyword>
<dbReference type="EMBL" id="RAQM01000009">
    <property type="protein sequence ID" value="RKF03445.1"/>
    <property type="molecule type" value="Genomic_DNA"/>
</dbReference>
<evidence type="ECO:0000256" key="1">
    <source>
        <dbReference type="SAM" id="Phobius"/>
    </source>
</evidence>
<dbReference type="AlphaFoldDB" id="A0A420E014"/>
<keyword evidence="1" id="KW-0472">Membrane</keyword>
<evidence type="ECO:0008006" key="4">
    <source>
        <dbReference type="Google" id="ProtNLM"/>
    </source>
</evidence>
<proteinExistence type="predicted"/>
<reference evidence="2 3" key="1">
    <citation type="submission" date="2018-09" db="EMBL/GenBank/DDBJ databases">
        <title>Genomic Encyclopedia of Archaeal and Bacterial Type Strains, Phase II (KMG-II): from individual species to whole genera.</title>
        <authorList>
            <person name="Goeker M."/>
        </authorList>
    </citation>
    <scope>NUCLEOTIDE SEQUENCE [LARGE SCALE GENOMIC DNA]</scope>
    <source>
        <strain evidence="2 3">DSM 16505</strain>
    </source>
</reference>
<evidence type="ECO:0000313" key="3">
    <source>
        <dbReference type="Proteomes" id="UP000285780"/>
    </source>
</evidence>
<name>A0A420E014_9FLAO</name>
<protein>
    <recommendedName>
        <fullName evidence="4">DUF3592 domain-containing protein</fullName>
    </recommendedName>
</protein>
<keyword evidence="1" id="KW-0812">Transmembrane</keyword>
<organism evidence="2 3">
    <name type="scientific">Tenacibaculum lutimaris</name>
    <dbReference type="NCBI Taxonomy" id="285258"/>
    <lineage>
        <taxon>Bacteria</taxon>
        <taxon>Pseudomonadati</taxon>
        <taxon>Bacteroidota</taxon>
        <taxon>Flavobacteriia</taxon>
        <taxon>Flavobacteriales</taxon>
        <taxon>Flavobacteriaceae</taxon>
        <taxon>Tenacibaculum</taxon>
    </lineage>
</organism>
<keyword evidence="1" id="KW-1133">Transmembrane helix</keyword>
<comment type="caution">
    <text evidence="2">The sequence shown here is derived from an EMBL/GenBank/DDBJ whole genome shotgun (WGS) entry which is preliminary data.</text>
</comment>
<dbReference type="RefSeq" id="WP_120186997.1">
    <property type="nucleotide sequence ID" value="NZ_RAQM01000009.1"/>
</dbReference>
<sequence>MNSLRAFGSLLYFIIFFGGLYFLWNYGNIAFFFGKTTKVNAQIDSIKVVYGTAGRGYHQKIYYQYKFENKIYSSNFRNKATMWEPIQENDSLQLKVSNNNPKNNKVIGVYFSY</sequence>
<feature type="transmembrane region" description="Helical" evidence="1">
    <location>
        <begin position="6"/>
        <end position="24"/>
    </location>
</feature>
<dbReference type="Proteomes" id="UP000285780">
    <property type="component" value="Unassembled WGS sequence"/>
</dbReference>
<gene>
    <name evidence="2" type="ORF">C8N26_1830</name>
</gene>
<accession>A0A420E014</accession>
<evidence type="ECO:0000313" key="2">
    <source>
        <dbReference type="EMBL" id="RKF03445.1"/>
    </source>
</evidence>